<sequence length="171" mass="18362">MTISIMSSLPAFNNVKHPGDNAAGISVAPTAFLVRATIVILPIKAVVASPPKGCTSAQSTDEHLTNIVRLATRDRSHSTETSVVHCYLLGPARKLCRAGRNAWHSSMPRTRPIWSVQAITTRRTIPTRPGVTLNADSVDQAVYSRTIEWTGRLINPQSPEIAIGESTALGA</sequence>
<evidence type="ECO:0000313" key="2">
    <source>
        <dbReference type="Proteomes" id="UP001595593"/>
    </source>
</evidence>
<organism evidence="1 2">
    <name type="scientific">Teichococcus globiformis</name>
    <dbReference type="NCBI Taxonomy" id="2307229"/>
    <lineage>
        <taxon>Bacteria</taxon>
        <taxon>Pseudomonadati</taxon>
        <taxon>Pseudomonadota</taxon>
        <taxon>Alphaproteobacteria</taxon>
        <taxon>Acetobacterales</taxon>
        <taxon>Roseomonadaceae</taxon>
        <taxon>Roseomonas</taxon>
    </lineage>
</organism>
<protein>
    <submittedName>
        <fullName evidence="1">Uncharacterized protein</fullName>
    </submittedName>
</protein>
<keyword evidence="2" id="KW-1185">Reference proteome</keyword>
<dbReference type="RefSeq" id="WP_379596313.1">
    <property type="nucleotide sequence ID" value="NZ_JBHRTN010000009.1"/>
</dbReference>
<gene>
    <name evidence="1" type="ORF">ACFOD4_10770</name>
</gene>
<evidence type="ECO:0000313" key="1">
    <source>
        <dbReference type="EMBL" id="MFC3125546.1"/>
    </source>
</evidence>
<name>A0ABV7G4D5_9PROT</name>
<reference evidence="2" key="1">
    <citation type="journal article" date="2019" name="Int. J. Syst. Evol. Microbiol.">
        <title>The Global Catalogue of Microorganisms (GCM) 10K type strain sequencing project: providing services to taxonomists for standard genome sequencing and annotation.</title>
        <authorList>
            <consortium name="The Broad Institute Genomics Platform"/>
            <consortium name="The Broad Institute Genome Sequencing Center for Infectious Disease"/>
            <person name="Wu L."/>
            <person name="Ma J."/>
        </authorList>
    </citation>
    <scope>NUCLEOTIDE SEQUENCE [LARGE SCALE GENOMIC DNA]</scope>
    <source>
        <strain evidence="2">KCTC 52094</strain>
    </source>
</reference>
<proteinExistence type="predicted"/>
<dbReference type="Proteomes" id="UP001595593">
    <property type="component" value="Unassembled WGS sequence"/>
</dbReference>
<dbReference type="EMBL" id="JBHRTN010000009">
    <property type="protein sequence ID" value="MFC3125546.1"/>
    <property type="molecule type" value="Genomic_DNA"/>
</dbReference>
<comment type="caution">
    <text evidence="1">The sequence shown here is derived from an EMBL/GenBank/DDBJ whole genome shotgun (WGS) entry which is preliminary data.</text>
</comment>
<accession>A0ABV7G4D5</accession>